<dbReference type="InterPro" id="IPR013189">
    <property type="entry name" value="Glyco_hydro_32_C"/>
</dbReference>
<keyword evidence="2 4" id="KW-0378">Hydrolase</keyword>
<dbReference type="GO" id="GO:0005737">
    <property type="term" value="C:cytoplasm"/>
    <property type="evidence" value="ECO:0007669"/>
    <property type="project" value="TreeGrafter"/>
</dbReference>
<keyword evidence="9" id="KW-1185">Reference proteome</keyword>
<dbReference type="EMBL" id="SDPU01000020">
    <property type="protein sequence ID" value="RYU12887.1"/>
    <property type="molecule type" value="Genomic_DNA"/>
</dbReference>
<accession>A0A4Q5J2R8</accession>
<evidence type="ECO:0000259" key="6">
    <source>
        <dbReference type="Pfam" id="PF00251"/>
    </source>
</evidence>
<dbReference type="Gene3D" id="2.115.10.20">
    <property type="entry name" value="Glycosyl hydrolase domain, family 43"/>
    <property type="match status" value="1"/>
</dbReference>
<dbReference type="Pfam" id="PF00251">
    <property type="entry name" value="Glyco_hydro_32N"/>
    <property type="match status" value="1"/>
</dbReference>
<evidence type="ECO:0000256" key="5">
    <source>
        <dbReference type="SAM" id="MobiDB-lite"/>
    </source>
</evidence>
<reference evidence="8 9" key="1">
    <citation type="submission" date="2019-01" db="EMBL/GenBank/DDBJ databases">
        <title>Nocardioides guangzhouensis sp. nov., an actinobacterium isolated from soil.</title>
        <authorList>
            <person name="Fu Y."/>
            <person name="Cai Y."/>
            <person name="Lin Z."/>
            <person name="Chen P."/>
        </authorList>
    </citation>
    <scope>NUCLEOTIDE SEQUENCE [LARGE SCALE GENOMIC DNA]</scope>
    <source>
        <strain evidence="8 9">NBRC 105384</strain>
    </source>
</reference>
<comment type="caution">
    <text evidence="8">The sequence shown here is derived from an EMBL/GenBank/DDBJ whole genome shotgun (WGS) entry which is preliminary data.</text>
</comment>
<dbReference type="CDD" id="cd18622">
    <property type="entry name" value="GH32_Inu-like"/>
    <property type="match status" value="1"/>
</dbReference>
<dbReference type="PROSITE" id="PS51257">
    <property type="entry name" value="PROKAR_LIPOPROTEIN"/>
    <property type="match status" value="1"/>
</dbReference>
<dbReference type="GO" id="GO:0005987">
    <property type="term" value="P:sucrose catabolic process"/>
    <property type="evidence" value="ECO:0007669"/>
    <property type="project" value="TreeGrafter"/>
</dbReference>
<feature type="domain" description="Glycosyl hydrolase family 32 N-terminal" evidence="6">
    <location>
        <begin position="69"/>
        <end position="366"/>
    </location>
</feature>
<evidence type="ECO:0000313" key="8">
    <source>
        <dbReference type="EMBL" id="RYU12887.1"/>
    </source>
</evidence>
<gene>
    <name evidence="8" type="ORF">ETU37_07975</name>
</gene>
<proteinExistence type="inferred from homology"/>
<sequence length="534" mass="57363">MRVHDQHNRASMPRLGRRGFLAGAGLLALGACTRSPVGSPGPRPAAPTAAPAPDAGLRRTADRYRPRFHFTPPSGNLADPNGLVHFDGEYHLFHQSDGSWSHAVSADRWYWRDLPTAVPSTEASLALSGSAVVDHHDTSGLFGGGAGLVTVFTSTATGEAQSIATSPDGRTFTPYDANPVLPNDGRTDFRDPKVFRHQATGRWVMVVATGDQVSLFGSADLRDWEHLSDFGAGIGLHSAVWECPDLFPLPLDGDPAREKWVLHVSVGDSDATEGSTAQWFVGDFDGTTFVRDGDPAAVDVTDFGQDFYAAQTWSDDPTGGRTWLGWMANWRYPYQAPTGDWHGAMSVPRELALETRQGRPRLVQRPLSTEPLRAGTTGWTGFELSGVTTLAHRGTTFELVATVSWDDAVEEVGVRVRSDGAGAHVATGLRPRDGQVFLDRSASGTEPLPARDGSTVAFGRRTAAAGDTTPGRTYEIRVLVDTSSVEVFLDEGQNVGTNLVFTDPAHDGVELYADGGALTVHALEIHDLEAIWTT</sequence>
<name>A0A4Q5J2R8_9ACTN</name>
<evidence type="ECO:0000313" key="9">
    <source>
        <dbReference type="Proteomes" id="UP000291189"/>
    </source>
</evidence>
<feature type="compositionally biased region" description="Low complexity" evidence="5">
    <location>
        <begin position="46"/>
        <end position="55"/>
    </location>
</feature>
<evidence type="ECO:0000256" key="4">
    <source>
        <dbReference type="RuleBase" id="RU362110"/>
    </source>
</evidence>
<feature type="region of interest" description="Disordered" evidence="5">
    <location>
        <begin position="35"/>
        <end position="58"/>
    </location>
</feature>
<dbReference type="Gene3D" id="2.60.120.560">
    <property type="entry name" value="Exo-inulinase, domain 1"/>
    <property type="match status" value="1"/>
</dbReference>
<protein>
    <submittedName>
        <fullName evidence="8">Glycoside hydrolase family 32 protein</fullName>
    </submittedName>
</protein>
<keyword evidence="3 4" id="KW-0326">Glycosidase</keyword>
<dbReference type="PANTHER" id="PTHR42800:SF1">
    <property type="entry name" value="EXOINULINASE INUD (AFU_ORTHOLOGUE AFUA_5G00480)"/>
    <property type="match status" value="1"/>
</dbReference>
<dbReference type="PANTHER" id="PTHR42800">
    <property type="entry name" value="EXOINULINASE INUD (AFU_ORTHOLOGUE AFUA_5G00480)"/>
    <property type="match status" value="1"/>
</dbReference>
<feature type="domain" description="Glycosyl hydrolase family 32 C-terminal" evidence="7">
    <location>
        <begin position="387"/>
        <end position="526"/>
    </location>
</feature>
<dbReference type="SUPFAM" id="SSF75005">
    <property type="entry name" value="Arabinanase/levansucrase/invertase"/>
    <property type="match status" value="1"/>
</dbReference>
<dbReference type="GO" id="GO:0004575">
    <property type="term" value="F:sucrose alpha-glucosidase activity"/>
    <property type="evidence" value="ECO:0007669"/>
    <property type="project" value="TreeGrafter"/>
</dbReference>
<evidence type="ECO:0000256" key="2">
    <source>
        <dbReference type="ARBA" id="ARBA00022801"/>
    </source>
</evidence>
<dbReference type="InterPro" id="IPR001362">
    <property type="entry name" value="Glyco_hydro_32"/>
</dbReference>
<dbReference type="SUPFAM" id="SSF49899">
    <property type="entry name" value="Concanavalin A-like lectins/glucanases"/>
    <property type="match status" value="1"/>
</dbReference>
<dbReference type="InterPro" id="IPR006311">
    <property type="entry name" value="TAT_signal"/>
</dbReference>
<dbReference type="OrthoDB" id="9776657at2"/>
<dbReference type="RefSeq" id="WP_129986706.1">
    <property type="nucleotide sequence ID" value="NZ_SDPU01000020.1"/>
</dbReference>
<evidence type="ECO:0000259" key="7">
    <source>
        <dbReference type="Pfam" id="PF08244"/>
    </source>
</evidence>
<dbReference type="Proteomes" id="UP000291189">
    <property type="component" value="Unassembled WGS sequence"/>
</dbReference>
<evidence type="ECO:0000256" key="1">
    <source>
        <dbReference type="ARBA" id="ARBA00009902"/>
    </source>
</evidence>
<dbReference type="SMART" id="SM00640">
    <property type="entry name" value="Glyco_32"/>
    <property type="match status" value="1"/>
</dbReference>
<dbReference type="PROSITE" id="PS51318">
    <property type="entry name" value="TAT"/>
    <property type="match status" value="1"/>
</dbReference>
<dbReference type="InterPro" id="IPR013148">
    <property type="entry name" value="Glyco_hydro_32_N"/>
</dbReference>
<dbReference type="AlphaFoldDB" id="A0A4Q5J2R8"/>
<organism evidence="8 9">
    <name type="scientific">Nocardioides iriomotensis</name>
    <dbReference type="NCBI Taxonomy" id="715784"/>
    <lineage>
        <taxon>Bacteria</taxon>
        <taxon>Bacillati</taxon>
        <taxon>Actinomycetota</taxon>
        <taxon>Actinomycetes</taxon>
        <taxon>Propionibacteriales</taxon>
        <taxon>Nocardioidaceae</taxon>
        <taxon>Nocardioides</taxon>
    </lineage>
</organism>
<comment type="similarity">
    <text evidence="1 4">Belongs to the glycosyl hydrolase 32 family.</text>
</comment>
<dbReference type="InterPro" id="IPR023296">
    <property type="entry name" value="Glyco_hydro_beta-prop_sf"/>
</dbReference>
<dbReference type="InterPro" id="IPR013320">
    <property type="entry name" value="ConA-like_dom_sf"/>
</dbReference>
<dbReference type="Pfam" id="PF08244">
    <property type="entry name" value="Glyco_hydro_32C"/>
    <property type="match status" value="1"/>
</dbReference>
<evidence type="ECO:0000256" key="3">
    <source>
        <dbReference type="ARBA" id="ARBA00023295"/>
    </source>
</evidence>